<feature type="transmembrane region" description="Helical" evidence="12">
    <location>
        <begin position="940"/>
        <end position="959"/>
    </location>
</feature>
<dbReference type="PANTHER" id="PTHR47030:SF2">
    <property type="entry name" value="LIPASE CLASS 3 FAMILY PROTEIN"/>
    <property type="match status" value="1"/>
</dbReference>
<keyword evidence="6" id="KW-0967">Endosome</keyword>
<dbReference type="SUPFAM" id="SSF52025">
    <property type="entry name" value="PA domain"/>
    <property type="match status" value="1"/>
</dbReference>
<reference evidence="16 17" key="1">
    <citation type="submission" date="2021-03" db="EMBL/GenBank/DDBJ databases">
        <authorList>
            <person name="King G.J."/>
            <person name="Bancroft I."/>
            <person name="Baten A."/>
            <person name="Bloomfield J."/>
            <person name="Borpatragohain P."/>
            <person name="He Z."/>
            <person name="Irish N."/>
            <person name="Irwin J."/>
            <person name="Liu K."/>
            <person name="Mauleon R.P."/>
            <person name="Moore J."/>
            <person name="Morris R."/>
            <person name="Ostergaard L."/>
            <person name="Wang B."/>
            <person name="Wells R."/>
        </authorList>
    </citation>
    <scope>NUCLEOTIDE SEQUENCE [LARGE SCALE GENOMIC DNA]</scope>
    <source>
        <strain evidence="16">R-o-18</strain>
        <tissue evidence="16">Leaf</tissue>
    </source>
</reference>
<evidence type="ECO:0008006" key="18">
    <source>
        <dbReference type="Google" id="ProtNLM"/>
    </source>
</evidence>
<dbReference type="CDD" id="cd02132">
    <property type="entry name" value="PA_GO-like"/>
    <property type="match status" value="1"/>
</dbReference>
<gene>
    <name evidence="16" type="primary">A08p045020.1_BraROA</name>
    <name evidence="16" type="ORF">IGI04_032718</name>
</gene>
<feature type="transmembrane region" description="Helical" evidence="12">
    <location>
        <begin position="1214"/>
        <end position="1237"/>
    </location>
</feature>
<dbReference type="Proteomes" id="UP000823674">
    <property type="component" value="Chromosome A08"/>
</dbReference>
<keyword evidence="8 12" id="KW-1133">Transmembrane helix</keyword>
<feature type="region of interest" description="Disordered" evidence="11">
    <location>
        <begin position="967"/>
        <end position="991"/>
    </location>
</feature>
<keyword evidence="7" id="KW-0378">Hydrolase</keyword>
<feature type="compositionally biased region" description="Basic and acidic residues" evidence="11">
    <location>
        <begin position="976"/>
        <end position="990"/>
    </location>
</feature>
<comment type="similarity">
    <text evidence="3">Belongs to the peptidase A22B family.</text>
</comment>
<feature type="transmembrane region" description="Helical" evidence="12">
    <location>
        <begin position="1123"/>
        <end position="1141"/>
    </location>
</feature>
<evidence type="ECO:0000313" key="16">
    <source>
        <dbReference type="EMBL" id="KAG5391177.1"/>
    </source>
</evidence>
<evidence type="ECO:0000256" key="6">
    <source>
        <dbReference type="ARBA" id="ARBA00022753"/>
    </source>
</evidence>
<organism evidence="16 17">
    <name type="scientific">Brassica rapa subsp. trilocularis</name>
    <dbReference type="NCBI Taxonomy" id="1813537"/>
    <lineage>
        <taxon>Eukaryota</taxon>
        <taxon>Viridiplantae</taxon>
        <taxon>Streptophyta</taxon>
        <taxon>Embryophyta</taxon>
        <taxon>Tracheophyta</taxon>
        <taxon>Spermatophyta</taxon>
        <taxon>Magnoliopsida</taxon>
        <taxon>eudicotyledons</taxon>
        <taxon>Gunneridae</taxon>
        <taxon>Pentapetalae</taxon>
        <taxon>rosids</taxon>
        <taxon>malvids</taxon>
        <taxon>Brassicales</taxon>
        <taxon>Brassicaceae</taxon>
        <taxon>Brassiceae</taxon>
        <taxon>Brassica</taxon>
    </lineage>
</organism>
<dbReference type="Pfam" id="PF02225">
    <property type="entry name" value="PA"/>
    <property type="match status" value="1"/>
</dbReference>
<evidence type="ECO:0000256" key="1">
    <source>
        <dbReference type="ARBA" id="ARBA00003012"/>
    </source>
</evidence>
<feature type="domain" description="Fungal lipase-type" evidence="13">
    <location>
        <begin position="348"/>
        <end position="517"/>
    </location>
</feature>
<sequence length="1287" mass="142163">MWISRLKRVRKTIIVLGIANSAIIVSGGVLTLVSNSNCDSAAQLFPLYAVCVAACVKLAVMVKVGSTQELMAMTIMDSPTHYSLERKMKYKTWLWWTRFAMVITLLQFIGASYLMFRVSTFVSPDGLPRHCVLGLSSDTRGWKQTLQVAFLITVCFVALAQCFTGSDILQWRSFYATQDDAWKAHYQEVGVIEEDEVCSVARLLGDLVSYRASGTGHLEFLAGLALLQNNSQFPESHEDCIEAPAFHLQEAATLHKFAEAAYTGPLLDVGRNPALFLCTWICRQGILTPWSRKWRPKLDGDNWWRGHAAAFLKFIDFPAHVLRRGRICSEKCKATYFVVVLHYLRCVVIAVRGTETAEDLITDGLGRACSLTAEDLEGLTNNIHVMDSSRTHYGHSGIVEAARDLFMQIEGDPKFGGKSSENIVTTQGFSKLIIQMECAESESTGFLSSLIGDGCECDGYSIRIVGHSLGGAIASLLGVRLRCRFPNLYVYAYGPLPCVDSDVAEACSEFVTSIVLDNEFSSRLSYGSIRRLQVAALKVLSQDPKADTALIFRLARRFLSASKRQRQNVVQGEEAIPSSIITVEDSAEAEVRQHDEEFINPFHELVASTDNPVTQFMETVPTRGGEEDDEAPEMFLPGLVIHIVPEVNNMSVPIWRGWPICDVTSGGYKAYVAKRERFKELMVSPSMFLDHLPWRCRHAMHKVLESRNLFSDLTSEPDIVGGDVTCRIHAAICYVLRLVKLLLRVAMSLPPFSCRILAAAVAFYLTGLLCLGAGEAPSKDAAAPKIPGCSNEYQMVKVENWVNGENGEDFSGMTAQFGAVLPFDKDKAVRLPVVLTTPLNSCANLTSKLSGSIALSVRGECTFTAKAKVAQAGGAAALVLINDKEELDEMACTEGEAPLTLTIPVLMITTSSGDALKKSLMANKKVELLLYAPKSPVVDYAVAFLWLMSVGTVFIASVWSHCTGPKENDDEYNELSPKKSSVDGATKDATKDDDETLDISATGAVIFVISASTFLVLLFFFMSSWFILILTVFFCIGGMQGMHNIIYTLITMRCNKCDRKTVKVPLFGNVTILSLMVLLFCFVVAVVWFINRKTSYAWAGQDIFGICLMINVLQVARLPNIRVATILLCCAFFYDIFWVFLSPLIFKQSVMIAVARGSKDTGESIPMLLRFPRLSDPWGGYNMIGFGDILFPGLLICFIFRYDRENNKGVVKGYFPWLMFGYGLGLFLTYLGLYLMNGHGQPALLYLVPCTLGITVILGLVRKELRDLWNYGTQEPPAPDVNPSPGA</sequence>
<feature type="domain" description="DUF7358" evidence="15">
    <location>
        <begin position="6"/>
        <end position="210"/>
    </location>
</feature>
<feature type="transmembrane region" description="Helical" evidence="12">
    <location>
        <begin position="1096"/>
        <end position="1116"/>
    </location>
</feature>
<dbReference type="InterPro" id="IPR003137">
    <property type="entry name" value="PA_domain"/>
</dbReference>
<evidence type="ECO:0000256" key="10">
    <source>
        <dbReference type="ARBA" id="ARBA00023180"/>
    </source>
</evidence>
<evidence type="ECO:0000256" key="8">
    <source>
        <dbReference type="ARBA" id="ARBA00022989"/>
    </source>
</evidence>
<dbReference type="InterPro" id="IPR055782">
    <property type="entry name" value="DUF7358"/>
</dbReference>
<evidence type="ECO:0000313" key="17">
    <source>
        <dbReference type="Proteomes" id="UP000823674"/>
    </source>
</evidence>
<feature type="transmembrane region" description="Helical" evidence="12">
    <location>
        <begin position="93"/>
        <end position="116"/>
    </location>
</feature>
<keyword evidence="17" id="KW-1185">Reference proteome</keyword>
<feature type="transmembrane region" description="Helical" evidence="12">
    <location>
        <begin position="1001"/>
        <end position="1021"/>
    </location>
</feature>
<comment type="subcellular location">
    <subcellularLocation>
        <location evidence="2">Endosome membrane</location>
        <topology evidence="2">Multi-pass membrane protein</topology>
    </subcellularLocation>
</comment>
<keyword evidence="4" id="KW-0645">Protease</keyword>
<dbReference type="Gene3D" id="3.40.50.1820">
    <property type="entry name" value="alpha/beta hydrolase"/>
    <property type="match status" value="1"/>
</dbReference>
<dbReference type="Pfam" id="PF24057">
    <property type="entry name" value="DUF7358"/>
    <property type="match status" value="1"/>
</dbReference>
<dbReference type="Gene3D" id="3.50.30.30">
    <property type="match status" value="1"/>
</dbReference>
<feature type="transmembrane region" description="Helical" evidence="12">
    <location>
        <begin position="45"/>
        <end position="66"/>
    </location>
</feature>
<evidence type="ECO:0000259" key="13">
    <source>
        <dbReference type="Pfam" id="PF01764"/>
    </source>
</evidence>
<dbReference type="SUPFAM" id="SSF53474">
    <property type="entry name" value="alpha/beta-Hydrolases"/>
    <property type="match status" value="1"/>
</dbReference>
<protein>
    <recommendedName>
        <fullName evidence="18">PA domain-containing protein</fullName>
    </recommendedName>
</protein>
<evidence type="ECO:0000259" key="14">
    <source>
        <dbReference type="Pfam" id="PF02225"/>
    </source>
</evidence>
<dbReference type="PANTHER" id="PTHR47030">
    <property type="entry name" value="LIPASE CLASS 3 FAMILY PROTEIN"/>
    <property type="match status" value="1"/>
</dbReference>
<dbReference type="InterPro" id="IPR029058">
    <property type="entry name" value="AB_hydrolase_fold"/>
</dbReference>
<dbReference type="CDD" id="cd00519">
    <property type="entry name" value="Lipase_3"/>
    <property type="match status" value="1"/>
</dbReference>
<feature type="transmembrane region" description="Helical" evidence="12">
    <location>
        <begin position="1243"/>
        <end position="1261"/>
    </location>
</feature>
<dbReference type="Pfam" id="PF01764">
    <property type="entry name" value="Lipase_3"/>
    <property type="match status" value="1"/>
</dbReference>
<accession>A0ABQ7LX83</accession>
<dbReference type="InterPro" id="IPR002921">
    <property type="entry name" value="Fungal_lipase-type"/>
</dbReference>
<evidence type="ECO:0000256" key="12">
    <source>
        <dbReference type="SAM" id="Phobius"/>
    </source>
</evidence>
<evidence type="ECO:0000256" key="3">
    <source>
        <dbReference type="ARBA" id="ARBA00006859"/>
    </source>
</evidence>
<evidence type="ECO:0000256" key="11">
    <source>
        <dbReference type="SAM" id="MobiDB-lite"/>
    </source>
</evidence>
<dbReference type="InterPro" id="IPR007369">
    <property type="entry name" value="Peptidase_A22B_SPP"/>
</dbReference>
<dbReference type="InterPro" id="IPR006639">
    <property type="entry name" value="Preselin/SPP"/>
</dbReference>
<evidence type="ECO:0000259" key="15">
    <source>
        <dbReference type="Pfam" id="PF24057"/>
    </source>
</evidence>
<dbReference type="SMART" id="SM00730">
    <property type="entry name" value="PSN"/>
    <property type="match status" value="1"/>
</dbReference>
<dbReference type="InterPro" id="IPR046450">
    <property type="entry name" value="PA_dom_sf"/>
</dbReference>
<evidence type="ECO:0000256" key="2">
    <source>
        <dbReference type="ARBA" id="ARBA00004337"/>
    </source>
</evidence>
<name>A0ABQ7LX83_BRACM</name>
<evidence type="ECO:0000256" key="7">
    <source>
        <dbReference type="ARBA" id="ARBA00022801"/>
    </source>
</evidence>
<dbReference type="EMBL" id="JADBGQ010000007">
    <property type="protein sequence ID" value="KAG5391177.1"/>
    <property type="molecule type" value="Genomic_DNA"/>
</dbReference>
<keyword evidence="10" id="KW-0325">Glycoprotein</keyword>
<comment type="function">
    <text evidence="1">Intramembrane-cleaving aspartic protease (I-CLiP) that cleaves type II membrane signal peptides in the hydrophobic plane of the membrane.</text>
</comment>
<keyword evidence="9 12" id="KW-0472">Membrane</keyword>
<feature type="transmembrane region" description="Helical" evidence="12">
    <location>
        <begin position="1070"/>
        <end position="1090"/>
    </location>
</feature>
<evidence type="ECO:0000256" key="9">
    <source>
        <dbReference type="ARBA" id="ARBA00023136"/>
    </source>
</evidence>
<feature type="transmembrane region" description="Helical" evidence="12">
    <location>
        <begin position="12"/>
        <end position="33"/>
    </location>
</feature>
<proteinExistence type="inferred from homology"/>
<keyword evidence="5 12" id="KW-0812">Transmembrane</keyword>
<feature type="domain" description="PA" evidence="14">
    <location>
        <begin position="831"/>
        <end position="916"/>
    </location>
</feature>
<feature type="transmembrane region" description="Helical" evidence="12">
    <location>
        <begin position="1178"/>
        <end position="1202"/>
    </location>
</feature>
<comment type="caution">
    <text evidence="16">The sequence shown here is derived from an EMBL/GenBank/DDBJ whole genome shotgun (WGS) entry which is preliminary data.</text>
</comment>
<feature type="transmembrane region" description="Helical" evidence="12">
    <location>
        <begin position="1027"/>
        <end position="1050"/>
    </location>
</feature>
<evidence type="ECO:0000256" key="5">
    <source>
        <dbReference type="ARBA" id="ARBA00022692"/>
    </source>
</evidence>
<dbReference type="Pfam" id="PF04258">
    <property type="entry name" value="Peptidase_A22B"/>
    <property type="match status" value="1"/>
</dbReference>
<evidence type="ECO:0000256" key="4">
    <source>
        <dbReference type="ARBA" id="ARBA00022670"/>
    </source>
</evidence>